<feature type="domain" description="NIPSNAP" evidence="2">
    <location>
        <begin position="26"/>
        <end position="71"/>
    </location>
</feature>
<accession>A0A4R5Q8S9</accession>
<proteinExistence type="inferred from homology"/>
<dbReference type="PANTHER" id="PTHR21017:SF17">
    <property type="entry name" value="PROTEIN NIPSNAP"/>
    <property type="match status" value="1"/>
</dbReference>
<dbReference type="RefSeq" id="WP_133292256.1">
    <property type="nucleotide sequence ID" value="NZ_SMSJ01000089.1"/>
</dbReference>
<organism evidence="3 4">
    <name type="scientific">Dankookia rubra</name>
    <dbReference type="NCBI Taxonomy" id="1442381"/>
    <lineage>
        <taxon>Bacteria</taxon>
        <taxon>Pseudomonadati</taxon>
        <taxon>Pseudomonadota</taxon>
        <taxon>Alphaproteobacteria</taxon>
        <taxon>Acetobacterales</taxon>
        <taxon>Roseomonadaceae</taxon>
        <taxon>Dankookia</taxon>
    </lineage>
</organism>
<dbReference type="EMBL" id="SMSJ01000089">
    <property type="protein sequence ID" value="TDH58929.1"/>
    <property type="molecule type" value="Genomic_DNA"/>
</dbReference>
<dbReference type="Proteomes" id="UP000295096">
    <property type="component" value="Unassembled WGS sequence"/>
</dbReference>
<feature type="domain" description="NIPSNAP" evidence="2">
    <location>
        <begin position="107"/>
        <end position="201"/>
    </location>
</feature>
<evidence type="ECO:0000259" key="2">
    <source>
        <dbReference type="Pfam" id="PF07978"/>
    </source>
</evidence>
<gene>
    <name evidence="3" type="ORF">E2C06_30030</name>
</gene>
<dbReference type="OrthoDB" id="4124121at2"/>
<dbReference type="InterPro" id="IPR051557">
    <property type="entry name" value="NipSnap_domain"/>
</dbReference>
<sequence>MQRFELAFLSTTIGAAPKAAPAIEAWSRGGKGRLHGVWASEIGLLNQVLVLRSFEGDADLAAERARAVASPSPFGCGEWLTGLSMDSYAPFPFIPPVPTEGKLGPVYEVRSYILKTGGLAPTMAAWKNQLPARVQVSPLVVAMHALDGPPRFTHVWAYPSMNDRLAIRAETIARGIWPPKGGPDWLHEMRSTICLPTAVSPLQ</sequence>
<comment type="similarity">
    <text evidence="1">Belongs to the NipSnap family.</text>
</comment>
<evidence type="ECO:0000313" key="3">
    <source>
        <dbReference type="EMBL" id="TDH58929.1"/>
    </source>
</evidence>
<protein>
    <submittedName>
        <fullName evidence="3">NIPSNAP family protein</fullName>
    </submittedName>
</protein>
<dbReference type="AlphaFoldDB" id="A0A4R5Q8S9"/>
<dbReference type="SUPFAM" id="SSF54909">
    <property type="entry name" value="Dimeric alpha+beta barrel"/>
    <property type="match status" value="2"/>
</dbReference>
<evidence type="ECO:0000256" key="1">
    <source>
        <dbReference type="ARBA" id="ARBA00005291"/>
    </source>
</evidence>
<dbReference type="InterPro" id="IPR011008">
    <property type="entry name" value="Dimeric_a/b-barrel"/>
</dbReference>
<name>A0A4R5Q8S9_9PROT</name>
<dbReference type="Pfam" id="PF07978">
    <property type="entry name" value="NIPSNAP"/>
    <property type="match status" value="2"/>
</dbReference>
<keyword evidence="4" id="KW-1185">Reference proteome</keyword>
<dbReference type="PANTHER" id="PTHR21017">
    <property type="entry name" value="NIPSNAP-RELATED"/>
    <property type="match status" value="1"/>
</dbReference>
<dbReference type="Gene3D" id="3.30.70.100">
    <property type="match status" value="1"/>
</dbReference>
<dbReference type="InterPro" id="IPR012577">
    <property type="entry name" value="NIPSNAP"/>
</dbReference>
<comment type="caution">
    <text evidence="3">The sequence shown here is derived from an EMBL/GenBank/DDBJ whole genome shotgun (WGS) entry which is preliminary data.</text>
</comment>
<reference evidence="3 4" key="1">
    <citation type="journal article" date="2016" name="J. Microbiol.">
        <title>Dankookia rubra gen. nov., sp. nov., an alphaproteobacterium isolated from sediment of a shallow stream.</title>
        <authorList>
            <person name="Kim W.H."/>
            <person name="Kim D.H."/>
            <person name="Kang K."/>
            <person name="Ahn T.Y."/>
        </authorList>
    </citation>
    <scope>NUCLEOTIDE SEQUENCE [LARGE SCALE GENOMIC DNA]</scope>
    <source>
        <strain evidence="3 4">JCM30602</strain>
    </source>
</reference>
<evidence type="ECO:0000313" key="4">
    <source>
        <dbReference type="Proteomes" id="UP000295096"/>
    </source>
</evidence>